<evidence type="ECO:0000313" key="2">
    <source>
        <dbReference type="Proteomes" id="UP001596492"/>
    </source>
</evidence>
<accession>A0ABW2IPD7</accession>
<keyword evidence="2" id="KW-1185">Reference proteome</keyword>
<protein>
    <submittedName>
        <fullName evidence="1">DUF6445 family protein</fullName>
    </submittedName>
</protein>
<sequence length="226" mass="25338">MTDTRFEIHRFGKEQNPIVVIDDFSSSPDTLLKAAHSSQYGPAGRHYPGLRAQSSPAYLQEQDALLKHVLADVFAFNSGAHFIECNYSIVNTPPEKLTPIQRIPHFDGTDTNTIALLHYLCPEQDGGTGFYRHNSTGFEHLSADRLGIYDAKLKQDVAIHGLPKPAYFNQSDAIFECIGTIPAKFNRMVIYKGINLHSGLIKRPENIGQRIENARITLNTFMRARP</sequence>
<organism evidence="1 2">
    <name type="scientific">Hirschia litorea</name>
    <dbReference type="NCBI Taxonomy" id="1199156"/>
    <lineage>
        <taxon>Bacteria</taxon>
        <taxon>Pseudomonadati</taxon>
        <taxon>Pseudomonadota</taxon>
        <taxon>Alphaproteobacteria</taxon>
        <taxon>Hyphomonadales</taxon>
        <taxon>Hyphomonadaceae</taxon>
        <taxon>Hirschia</taxon>
    </lineage>
</organism>
<dbReference type="EMBL" id="JBHTBR010000005">
    <property type="protein sequence ID" value="MFC7292817.1"/>
    <property type="molecule type" value="Genomic_DNA"/>
</dbReference>
<dbReference type="InterPro" id="IPR045617">
    <property type="entry name" value="DUF6445"/>
</dbReference>
<dbReference type="Proteomes" id="UP001596492">
    <property type="component" value="Unassembled WGS sequence"/>
</dbReference>
<dbReference type="RefSeq" id="WP_382168561.1">
    <property type="nucleotide sequence ID" value="NZ_JBHTBR010000005.1"/>
</dbReference>
<evidence type="ECO:0000313" key="1">
    <source>
        <dbReference type="EMBL" id="MFC7292817.1"/>
    </source>
</evidence>
<proteinExistence type="predicted"/>
<reference evidence="2" key="1">
    <citation type="journal article" date="2019" name="Int. J. Syst. Evol. Microbiol.">
        <title>The Global Catalogue of Microorganisms (GCM) 10K type strain sequencing project: providing services to taxonomists for standard genome sequencing and annotation.</title>
        <authorList>
            <consortium name="The Broad Institute Genomics Platform"/>
            <consortium name="The Broad Institute Genome Sequencing Center for Infectious Disease"/>
            <person name="Wu L."/>
            <person name="Ma J."/>
        </authorList>
    </citation>
    <scope>NUCLEOTIDE SEQUENCE [LARGE SCALE GENOMIC DNA]</scope>
    <source>
        <strain evidence="2">CCUG 51308</strain>
    </source>
</reference>
<dbReference type="Pfam" id="PF20043">
    <property type="entry name" value="DUF6445"/>
    <property type="match status" value="1"/>
</dbReference>
<gene>
    <name evidence="1" type="ORF">ACFQS8_14395</name>
</gene>
<name>A0ABW2IPD7_9PROT</name>
<comment type="caution">
    <text evidence="1">The sequence shown here is derived from an EMBL/GenBank/DDBJ whole genome shotgun (WGS) entry which is preliminary data.</text>
</comment>